<feature type="domain" description="DUF1254" evidence="3">
    <location>
        <begin position="81"/>
        <end position="210"/>
    </location>
</feature>
<evidence type="ECO:0008006" key="6">
    <source>
        <dbReference type="Google" id="ProtNLM"/>
    </source>
</evidence>
<proteinExistence type="predicted"/>
<protein>
    <recommendedName>
        <fullName evidence="6">DUF1254 domain-containing protein</fullName>
    </recommendedName>
</protein>
<dbReference type="InterPro" id="IPR010621">
    <property type="entry name" value="DUF1214"/>
</dbReference>
<keyword evidence="5" id="KW-1185">Reference proteome</keyword>
<feature type="signal peptide" evidence="1">
    <location>
        <begin position="1"/>
        <end position="27"/>
    </location>
</feature>
<evidence type="ECO:0000313" key="5">
    <source>
        <dbReference type="Proteomes" id="UP000598196"/>
    </source>
</evidence>
<name>A0A918DF46_9RHOB</name>
<organism evidence="4 5">
    <name type="scientific">Gemmobacter aquaticus</name>
    <dbReference type="NCBI Taxonomy" id="490185"/>
    <lineage>
        <taxon>Bacteria</taxon>
        <taxon>Pseudomonadati</taxon>
        <taxon>Pseudomonadota</taxon>
        <taxon>Alphaproteobacteria</taxon>
        <taxon>Rhodobacterales</taxon>
        <taxon>Paracoccaceae</taxon>
        <taxon>Gemmobacter</taxon>
    </lineage>
</organism>
<feature type="chain" id="PRO_5037518113" description="DUF1254 domain-containing protein" evidence="1">
    <location>
        <begin position="28"/>
        <end position="477"/>
    </location>
</feature>
<dbReference type="InterPro" id="IPR037050">
    <property type="entry name" value="DUF1254_sf"/>
</dbReference>
<evidence type="ECO:0000259" key="3">
    <source>
        <dbReference type="Pfam" id="PF06863"/>
    </source>
</evidence>
<gene>
    <name evidence="4" type="ORF">GCM10010991_33620</name>
</gene>
<evidence type="ECO:0000256" key="1">
    <source>
        <dbReference type="SAM" id="SignalP"/>
    </source>
</evidence>
<dbReference type="AlphaFoldDB" id="A0A918DF46"/>
<dbReference type="RefSeq" id="WP_146287941.1">
    <property type="nucleotide sequence ID" value="NZ_BMLP01000009.1"/>
</dbReference>
<dbReference type="Pfam" id="PF06742">
    <property type="entry name" value="DUF1214"/>
    <property type="match status" value="1"/>
</dbReference>
<dbReference type="Proteomes" id="UP000598196">
    <property type="component" value="Unassembled WGS sequence"/>
</dbReference>
<dbReference type="EMBL" id="BMLP01000009">
    <property type="protein sequence ID" value="GGO37633.1"/>
    <property type="molecule type" value="Genomic_DNA"/>
</dbReference>
<reference evidence="4 5" key="1">
    <citation type="journal article" date="2014" name="Int. J. Syst. Evol. Microbiol.">
        <title>Complete genome sequence of Corynebacterium casei LMG S-19264T (=DSM 44701T), isolated from a smear-ripened cheese.</title>
        <authorList>
            <consortium name="US DOE Joint Genome Institute (JGI-PGF)"/>
            <person name="Walter F."/>
            <person name="Albersmeier A."/>
            <person name="Kalinowski J."/>
            <person name="Ruckert C."/>
        </authorList>
    </citation>
    <scope>NUCLEOTIDE SEQUENCE [LARGE SCALE GENOMIC DNA]</scope>
    <source>
        <strain evidence="4 5">CGMCC 1.7029</strain>
    </source>
</reference>
<dbReference type="PROSITE" id="PS51318">
    <property type="entry name" value="TAT"/>
    <property type="match status" value="1"/>
</dbReference>
<sequence>MSLTRRTFALSATSLIAMAAASGRALAENDSPILGLIEGTDEFATASDAYIFGYPLVTMEMTRRIITNVAAPEGTRGPMGSLIRVRSYPDASYRDITAPNADTLYTTAFFDVGDEPWVLDQPDMGDRFFLLPMLSGWTDVFQVPGSRTTGGAAKTFLITGPGWSGTVPDGMTELKAPTAMVWLLGRIYCTGTPEDYEAVHKLQDAFKLQPLSTWGSDYTPPAGKVDASIDMKTPTRDQVNAMSAADYFTLLAELMKRNPPAAADAPALEVFAGMGLVPGQPFDPTAVSSVIDDKLPKVSYGRIMAHFIDSDGDMTRENGWSFTTKAGTYGTNYIQRALITAIGLGANRPQDAIYPTSLKPNKIESYSGENKYTLVFPKGQLPPVKGFWSLTMYDENMFFVANPINRYSMSVRTNPTYGADGSLTIYIQKDSPGKDLEANWLPAPEGKFHLMLRLYWPDENTPSIIDGSWKIPPVEKV</sequence>
<dbReference type="PANTHER" id="PTHR36509">
    <property type="entry name" value="BLL3101 PROTEIN"/>
    <property type="match status" value="1"/>
</dbReference>
<dbReference type="InterPro" id="IPR010679">
    <property type="entry name" value="DUF1254"/>
</dbReference>
<dbReference type="InterPro" id="IPR037049">
    <property type="entry name" value="DUF1214_C_sf"/>
</dbReference>
<dbReference type="SUPFAM" id="SSF160935">
    <property type="entry name" value="VPA0735-like"/>
    <property type="match status" value="1"/>
</dbReference>
<dbReference type="OrthoDB" id="9777345at2"/>
<comment type="caution">
    <text evidence="4">The sequence shown here is derived from an EMBL/GenBank/DDBJ whole genome shotgun (WGS) entry which is preliminary data.</text>
</comment>
<accession>A0A918DF46</accession>
<dbReference type="Pfam" id="PF06863">
    <property type="entry name" value="DUF1254"/>
    <property type="match status" value="1"/>
</dbReference>
<keyword evidence="1" id="KW-0732">Signal</keyword>
<dbReference type="PANTHER" id="PTHR36509:SF2">
    <property type="entry name" value="BLL3101 PROTEIN"/>
    <property type="match status" value="1"/>
</dbReference>
<evidence type="ECO:0000313" key="4">
    <source>
        <dbReference type="EMBL" id="GGO37633.1"/>
    </source>
</evidence>
<dbReference type="Gene3D" id="1.10.3360.10">
    <property type="entry name" value="VPA0735-like domain"/>
    <property type="match status" value="1"/>
</dbReference>
<dbReference type="InterPro" id="IPR006311">
    <property type="entry name" value="TAT_signal"/>
</dbReference>
<dbReference type="Gene3D" id="2.60.40.1610">
    <property type="entry name" value="Domain of unknown function DUF1254"/>
    <property type="match status" value="1"/>
</dbReference>
<feature type="domain" description="DUF1214" evidence="2">
    <location>
        <begin position="352"/>
        <end position="458"/>
    </location>
</feature>
<evidence type="ECO:0000259" key="2">
    <source>
        <dbReference type="Pfam" id="PF06742"/>
    </source>
</evidence>
<dbReference type="Gene3D" id="2.60.120.600">
    <property type="entry name" value="Domain of unknown function DUF1214, C-terminal domain"/>
    <property type="match status" value="1"/>
</dbReference>